<dbReference type="EMBL" id="RDQH01000336">
    <property type="protein sequence ID" value="RXH86595.1"/>
    <property type="molecule type" value="Genomic_DNA"/>
</dbReference>
<dbReference type="Proteomes" id="UP000290289">
    <property type="component" value="Chromosome 10"/>
</dbReference>
<accession>A0A498IWC8</accession>
<dbReference type="STRING" id="3750.A0A498IWC8"/>
<evidence type="ECO:0000256" key="1">
    <source>
        <dbReference type="SAM" id="MobiDB-lite"/>
    </source>
</evidence>
<gene>
    <name evidence="2" type="ORF">DVH24_021868</name>
</gene>
<dbReference type="AlphaFoldDB" id="A0A498IWC8"/>
<organism evidence="2 3">
    <name type="scientific">Malus domestica</name>
    <name type="common">Apple</name>
    <name type="synonym">Pyrus malus</name>
    <dbReference type="NCBI Taxonomy" id="3750"/>
    <lineage>
        <taxon>Eukaryota</taxon>
        <taxon>Viridiplantae</taxon>
        <taxon>Streptophyta</taxon>
        <taxon>Embryophyta</taxon>
        <taxon>Tracheophyta</taxon>
        <taxon>Spermatophyta</taxon>
        <taxon>Magnoliopsida</taxon>
        <taxon>eudicotyledons</taxon>
        <taxon>Gunneridae</taxon>
        <taxon>Pentapetalae</taxon>
        <taxon>rosids</taxon>
        <taxon>fabids</taxon>
        <taxon>Rosales</taxon>
        <taxon>Rosaceae</taxon>
        <taxon>Amygdaloideae</taxon>
        <taxon>Maleae</taxon>
        <taxon>Malus</taxon>
    </lineage>
</organism>
<comment type="caution">
    <text evidence="2">The sequence shown here is derived from an EMBL/GenBank/DDBJ whole genome shotgun (WGS) entry which is preliminary data.</text>
</comment>
<proteinExistence type="predicted"/>
<dbReference type="PANTHER" id="PTHR33168">
    <property type="entry name" value="STRESS INDUCED PROTEIN-RELATED"/>
    <property type="match status" value="1"/>
</dbReference>
<feature type="region of interest" description="Disordered" evidence="1">
    <location>
        <begin position="349"/>
        <end position="370"/>
    </location>
</feature>
<reference evidence="2 3" key="1">
    <citation type="submission" date="2018-10" db="EMBL/GenBank/DDBJ databases">
        <title>A high-quality apple genome assembly.</title>
        <authorList>
            <person name="Hu J."/>
        </authorList>
    </citation>
    <scope>NUCLEOTIDE SEQUENCE [LARGE SCALE GENOMIC DNA]</scope>
    <source>
        <strain evidence="3">cv. HFTH1</strain>
        <tissue evidence="2">Young leaf</tissue>
    </source>
</reference>
<keyword evidence="3" id="KW-1185">Reference proteome</keyword>
<evidence type="ECO:0000313" key="2">
    <source>
        <dbReference type="EMBL" id="RXH86595.1"/>
    </source>
</evidence>
<protein>
    <submittedName>
        <fullName evidence="2">Uncharacterized protein</fullName>
    </submittedName>
</protein>
<name>A0A498IWC8_MALDO</name>
<evidence type="ECO:0000313" key="3">
    <source>
        <dbReference type="Proteomes" id="UP000290289"/>
    </source>
</evidence>
<sequence length="370" mass="41387">MQNVYKVPADGTHSFSFWSASMAFQLDNNENIRSPLSRRLLLDHSVMSSSGKITPKIPKIRSPNLQNLQPPKLRIAETVLFAVPKLGRRKADDAGCGAKNSVASSLRCVDWSLVLRELQKEYRFWGLVMLPCNVLKPMGINLKDKRVEVEKIIGRGSGFVVVQIQFIPCVKRVLELTHPPRSPLSEIKDRCMHLISKIGGRVRSGRVRRRNASVEFSYDPSSYALNFEDDTGKAEDQLLVNGFSARLLASSVLTTPLEKKVSRNALDEILENEEEFASEAADKDNEAKCRANGGVAQMRRGRSRHSLASADFSYEPSSYARNFEDDVNRAEEIISLRRFRGLLAQPKQSLMTAPPPTKCSPLRPEIAAFS</sequence>